<dbReference type="AlphaFoldDB" id="A0A975G6E7"/>
<accession>A0A975G6E7</accession>
<feature type="domain" description="DUF4340" evidence="2">
    <location>
        <begin position="73"/>
        <end position="276"/>
    </location>
</feature>
<proteinExistence type="predicted"/>
<dbReference type="Proteomes" id="UP000676169">
    <property type="component" value="Chromosome"/>
</dbReference>
<dbReference type="KEGG" id="lamb:KBB96_12245"/>
<feature type="compositionally biased region" description="Low complexity" evidence="1">
    <location>
        <begin position="391"/>
        <end position="427"/>
    </location>
</feature>
<evidence type="ECO:0000256" key="1">
    <source>
        <dbReference type="SAM" id="MobiDB-lite"/>
    </source>
</evidence>
<dbReference type="RefSeq" id="WP_211629732.1">
    <property type="nucleotide sequence ID" value="NZ_CP073100.1"/>
</dbReference>
<protein>
    <submittedName>
        <fullName evidence="3">DUF4340 domain-containing protein</fullName>
    </submittedName>
</protein>
<name>A0A975G6E7_9BACT</name>
<dbReference type="EMBL" id="CP073100">
    <property type="protein sequence ID" value="QUE49643.1"/>
    <property type="molecule type" value="Genomic_DNA"/>
</dbReference>
<keyword evidence="4" id="KW-1185">Reference proteome</keyword>
<reference evidence="3" key="1">
    <citation type="submission" date="2021-04" db="EMBL/GenBank/DDBJ databases">
        <title>Luteolibacter sp. 32A isolated from the skin of an Anderson's salamander (Ambystoma andersonii).</title>
        <authorList>
            <person name="Spergser J."/>
            <person name="Busse H.-J."/>
        </authorList>
    </citation>
    <scope>NUCLEOTIDE SEQUENCE</scope>
    <source>
        <strain evidence="3">32A</strain>
    </source>
</reference>
<feature type="region of interest" description="Disordered" evidence="1">
    <location>
        <begin position="389"/>
        <end position="445"/>
    </location>
</feature>
<evidence type="ECO:0000313" key="3">
    <source>
        <dbReference type="EMBL" id="QUE49643.1"/>
    </source>
</evidence>
<dbReference type="Pfam" id="PF14238">
    <property type="entry name" value="DUF4340"/>
    <property type="match status" value="1"/>
</dbReference>
<evidence type="ECO:0000259" key="2">
    <source>
        <dbReference type="Pfam" id="PF14238"/>
    </source>
</evidence>
<dbReference type="InterPro" id="IPR025641">
    <property type="entry name" value="DUF4340"/>
</dbReference>
<sequence length="445" mass="46928">MSKRLVIVLWVIAVALGGLVYVVKSGQSTPAKGKAARKSGQTLFESFPGAEVAAITISGADGTTHLAKKDGKWTVTDRDAYPANTQNVNDLIRTIGDVKVVGAIEDAASYSARFGIDPSAAKAEDRGIELTFANASGSELAKVSLGKSIGGSEAGPMGPMGGGSTGRFVLNQGDKSAIYRTSEMFSAVSTDPKTWLSEDFIKIEKPKSVSVTVPGKGDIAWKVSRDNEEANFNLEGAKPEDNYDASTATPLKTLFSFAKFDDVVPTADVAKRAQPDQKRVATIETFEGSTYTLNITPAKAADAKPGEEPPAATDGSYFVTVDVTATLPTERKKEEGEKPEDAKVKDEAFTTRLKDLKAKLAADQALKGRTFELRQFALDMLLKGRDGFKKQAAPAGGPQGMQGMQGLPPGMMMPHGATPGPGTKAGPVEAVTPPIQVPAQSEDDK</sequence>
<gene>
    <name evidence="3" type="ORF">KBB96_12245</name>
</gene>
<organism evidence="3 4">
    <name type="scientific">Luteolibacter ambystomatis</name>
    <dbReference type="NCBI Taxonomy" id="2824561"/>
    <lineage>
        <taxon>Bacteria</taxon>
        <taxon>Pseudomonadati</taxon>
        <taxon>Verrucomicrobiota</taxon>
        <taxon>Verrucomicrobiia</taxon>
        <taxon>Verrucomicrobiales</taxon>
        <taxon>Verrucomicrobiaceae</taxon>
        <taxon>Luteolibacter</taxon>
    </lineage>
</organism>
<evidence type="ECO:0000313" key="4">
    <source>
        <dbReference type="Proteomes" id="UP000676169"/>
    </source>
</evidence>